<keyword evidence="9" id="KW-1185">Reference proteome</keyword>
<evidence type="ECO:0000256" key="2">
    <source>
        <dbReference type="ARBA" id="ARBA00022801"/>
    </source>
</evidence>
<evidence type="ECO:0000259" key="7">
    <source>
        <dbReference type="Pfam" id="PF02868"/>
    </source>
</evidence>
<dbReference type="GO" id="GO:0006508">
    <property type="term" value="P:proteolysis"/>
    <property type="evidence" value="ECO:0007669"/>
    <property type="project" value="UniProtKB-KW"/>
</dbReference>
<dbReference type="SUPFAM" id="SSF50969">
    <property type="entry name" value="YVTN repeat-like/Quinoprotein amine dehydrogenase"/>
    <property type="match status" value="1"/>
</dbReference>
<feature type="compositionally biased region" description="Low complexity" evidence="5">
    <location>
        <begin position="1011"/>
        <end position="1027"/>
    </location>
</feature>
<name>A0A9N8F3B4_9STRA</name>
<dbReference type="EMBL" id="CAICTM010002676">
    <property type="protein sequence ID" value="CAB9529934.1"/>
    <property type="molecule type" value="Genomic_DNA"/>
</dbReference>
<dbReference type="InterPro" id="IPR001570">
    <property type="entry name" value="Peptidase_M4_C_domain"/>
</dbReference>
<dbReference type="Gene3D" id="1.10.390.10">
    <property type="entry name" value="Neutral Protease Domain 2"/>
    <property type="match status" value="1"/>
</dbReference>
<feature type="chain" id="PRO_5040321249" evidence="6">
    <location>
        <begin position="33"/>
        <end position="1116"/>
    </location>
</feature>
<dbReference type="GO" id="GO:0004222">
    <property type="term" value="F:metalloendopeptidase activity"/>
    <property type="evidence" value="ECO:0007669"/>
    <property type="project" value="InterPro"/>
</dbReference>
<evidence type="ECO:0000256" key="3">
    <source>
        <dbReference type="ARBA" id="ARBA00022833"/>
    </source>
</evidence>
<gene>
    <name evidence="8" type="ORF">SEMRO_2678_G334450.1</name>
</gene>
<dbReference type="AlphaFoldDB" id="A0A9N8F3B4"/>
<keyword evidence="3" id="KW-0862">Zinc</keyword>
<organism evidence="8 9">
    <name type="scientific">Seminavis robusta</name>
    <dbReference type="NCBI Taxonomy" id="568900"/>
    <lineage>
        <taxon>Eukaryota</taxon>
        <taxon>Sar</taxon>
        <taxon>Stramenopiles</taxon>
        <taxon>Ochrophyta</taxon>
        <taxon>Bacillariophyta</taxon>
        <taxon>Bacillariophyceae</taxon>
        <taxon>Bacillariophycidae</taxon>
        <taxon>Naviculales</taxon>
        <taxon>Naviculaceae</taxon>
        <taxon>Seminavis</taxon>
    </lineage>
</organism>
<feature type="compositionally biased region" description="Polar residues" evidence="5">
    <location>
        <begin position="1061"/>
        <end position="1082"/>
    </location>
</feature>
<dbReference type="OrthoDB" id="5332336at2759"/>
<dbReference type="InterPro" id="IPR011044">
    <property type="entry name" value="Quino_amine_DH_bsu"/>
</dbReference>
<accession>A0A9N8F3B4</accession>
<evidence type="ECO:0000256" key="5">
    <source>
        <dbReference type="SAM" id="MobiDB-lite"/>
    </source>
</evidence>
<sequence>MLLSPCHWRKTIALSWALAALLLTIQVASVSSVATSLPDGDQRCKGTDLDYSRLQTVSTDNAAGMHARASSDDGATSSFVVNQAFPVRLATAGVNGEASPCVVQRLRINEAINGIPVYGADSVVTLDECYGAELVADAATTDIKAHVEDIGFTGLTVREVTGKSFSSVQVKRGYTPLFSAEDTVNYLSTEFQVDKDSGNIEPPKLYIYVTEPEDYLAYFSDLLVKTDDGETNVIRVIVHSYDLTILSICLLSSSKTVNERRHLRQDQRELQSESCYTCAINETLTLSGTTTTQEIRSLYLNNTGKNAIVTEATAQSDGRTVNVPGSVPSVFYNGTYNCFSRLSGCVLSELPTGCADALSDVHYISVVTLQYLQSALNVMGGLAVSSSSPQSVRALTHVDAPVCTSNYYQNQLFCVVARGVTQYSSGLGIGGQSGALLVGYSDIYGTVIEFLVNDSLDTPDFLVGERLKGSHPVVFRYMENPPDDGRSIGSVCEYDISVGVRQQMWFRFSIDFYSVLTNAVIIPPLKDYRSNAGVPNKAYVKSVRECQAHSCSTSESECAILLGNLFMYTNIYRLSSTSTFLDAAAQTCSAVSEFFTNTGPTTSCTTTEVMSFIVAGWASVSVDIDSSTCTAVDNCPAEPSAAPTPRPDPQFGCQSATSVSIPSTLTGDTSTAMTFSSQSCGSARNHNSPGVWYSVTGTGNSIVASLCNTAGGDTQLSVWTGSCSNLQCVVGNDDHCSVRSQVTFPTTLGQTYYIYVWGALSWVIAIDMDNFYIYVFDSDTGTEVMWLPDVAGFQYIPAAMASRPGESGESGRLFIWGNQDPSGTVMFGLLRVGVSLDPLAVGVVPTSLVDLHAGAIAFRHGVLYGLFGTSLYSLNEVTGIETVVCLNIVPIFYHGQEITGMATNPTTGLLHLITWTTPTMYTIDPSTCTLETVGQLSPPPNGTYWVVVNSIVWNPNTNKFLGAGHDIIFDLDVDGTVTHVRHFDSRMAKHGMAMYSDVFPTAPTPFPTSFPTPLATPATPAPIVSTPLPSPNPNPFPTNSPDPVPTNAPTGSVGTPAPTGAPSNSPTSIPATATPMPFQTSIPSPVPTPLATPAPIAPTCNGLVEAVGQFFRFFGG</sequence>
<dbReference type="Proteomes" id="UP001153069">
    <property type="component" value="Unassembled WGS sequence"/>
</dbReference>
<comment type="caution">
    <text evidence="8">The sequence shown here is derived from an EMBL/GenBank/DDBJ whole genome shotgun (WGS) entry which is preliminary data.</text>
</comment>
<keyword evidence="2" id="KW-0378">Hydrolase</keyword>
<evidence type="ECO:0000313" key="9">
    <source>
        <dbReference type="Proteomes" id="UP001153069"/>
    </source>
</evidence>
<evidence type="ECO:0000256" key="1">
    <source>
        <dbReference type="ARBA" id="ARBA00022670"/>
    </source>
</evidence>
<feature type="region of interest" description="Disordered" evidence="5">
    <location>
        <begin position="1010"/>
        <end position="1086"/>
    </location>
</feature>
<keyword evidence="1" id="KW-0645">Protease</keyword>
<keyword evidence="4" id="KW-0482">Metalloprotease</keyword>
<dbReference type="InterPro" id="IPR027268">
    <property type="entry name" value="Peptidase_M4/M1_CTD_sf"/>
</dbReference>
<evidence type="ECO:0000313" key="8">
    <source>
        <dbReference type="EMBL" id="CAB9529934.1"/>
    </source>
</evidence>
<dbReference type="SUPFAM" id="SSF55486">
    <property type="entry name" value="Metalloproteases ('zincins'), catalytic domain"/>
    <property type="match status" value="1"/>
</dbReference>
<evidence type="ECO:0000256" key="4">
    <source>
        <dbReference type="ARBA" id="ARBA00023049"/>
    </source>
</evidence>
<reference evidence="8" key="1">
    <citation type="submission" date="2020-06" db="EMBL/GenBank/DDBJ databases">
        <authorList>
            <consortium name="Plant Systems Biology data submission"/>
        </authorList>
    </citation>
    <scope>NUCLEOTIDE SEQUENCE</scope>
    <source>
        <strain evidence="8">D6</strain>
    </source>
</reference>
<feature type="domain" description="Peptidase M4 C-terminal" evidence="7">
    <location>
        <begin position="425"/>
        <end position="600"/>
    </location>
</feature>
<feature type="signal peptide" evidence="6">
    <location>
        <begin position="1"/>
        <end position="32"/>
    </location>
</feature>
<dbReference type="Pfam" id="PF02868">
    <property type="entry name" value="Peptidase_M4_C"/>
    <property type="match status" value="1"/>
</dbReference>
<keyword evidence="6" id="KW-0732">Signal</keyword>
<proteinExistence type="predicted"/>
<evidence type="ECO:0000256" key="6">
    <source>
        <dbReference type="SAM" id="SignalP"/>
    </source>
</evidence>
<feature type="compositionally biased region" description="Pro residues" evidence="5">
    <location>
        <begin position="1028"/>
        <end position="1046"/>
    </location>
</feature>
<protein>
    <submittedName>
        <fullName evidence="8">CHU large protein</fullName>
    </submittedName>
</protein>